<dbReference type="PANTHER" id="PTHR22803">
    <property type="entry name" value="MANNOSE, PHOSPHOLIPASE, LECTIN RECEPTOR RELATED"/>
    <property type="match status" value="1"/>
</dbReference>
<keyword evidence="1" id="KW-0732">Signal</keyword>
<evidence type="ECO:0000259" key="2">
    <source>
        <dbReference type="PROSITE" id="PS50041"/>
    </source>
</evidence>
<dbReference type="InterPro" id="IPR001304">
    <property type="entry name" value="C-type_lectin-like"/>
</dbReference>
<dbReference type="WBParaSite" id="MBELARI_LOCUS9420">
    <property type="protein sequence ID" value="MBELARI_LOCUS9420"/>
    <property type="gene ID" value="MBELARI_LOCUS9420"/>
</dbReference>
<feature type="domain" description="C-type lectin" evidence="2">
    <location>
        <begin position="162"/>
        <end position="273"/>
    </location>
</feature>
<feature type="domain" description="C-type lectin" evidence="2">
    <location>
        <begin position="33"/>
        <end position="140"/>
    </location>
</feature>
<dbReference type="Pfam" id="PF00059">
    <property type="entry name" value="Lectin_C"/>
    <property type="match status" value="2"/>
</dbReference>
<feature type="chain" id="PRO_5042042332" evidence="1">
    <location>
        <begin position="21"/>
        <end position="292"/>
    </location>
</feature>
<sequence length="292" mass="32340">MSHFVLRIVLLFASLSFVYSCPPNSYDSQLDGCVYLQASAPFDLAEQSCNQKGGHLVSIHNAFDNTDVSNIGNAAGYQRFFLGARRYATNQTFMNSDGSPFNYQVWGAGQPLSDFCIAMQPQTQQWYTADCDQTLPSICLVKQAPTVPPASQCQFGWSYFAGSGACYYKGTGNFSFYDAQSICQGMSSNLASIHSIDENNFLIGLTLGYSGSSCSTTWANWYVVWIGGVYNHDWQWSDGSPFDYKRLYGHSDPDSGSLSLTSETGCSDFTQWRVRAPAKMLPYFVCKKYPGL</sequence>
<organism evidence="3 4">
    <name type="scientific">Mesorhabditis belari</name>
    <dbReference type="NCBI Taxonomy" id="2138241"/>
    <lineage>
        <taxon>Eukaryota</taxon>
        <taxon>Metazoa</taxon>
        <taxon>Ecdysozoa</taxon>
        <taxon>Nematoda</taxon>
        <taxon>Chromadorea</taxon>
        <taxon>Rhabditida</taxon>
        <taxon>Rhabditina</taxon>
        <taxon>Rhabditomorpha</taxon>
        <taxon>Rhabditoidea</taxon>
        <taxon>Rhabditidae</taxon>
        <taxon>Mesorhabditinae</taxon>
        <taxon>Mesorhabditis</taxon>
    </lineage>
</organism>
<name>A0AAF3FU66_9BILA</name>
<dbReference type="SUPFAM" id="SSF56436">
    <property type="entry name" value="C-type lectin-like"/>
    <property type="match status" value="2"/>
</dbReference>
<accession>A0AAF3FU66</accession>
<dbReference type="Gene3D" id="3.10.100.10">
    <property type="entry name" value="Mannose-Binding Protein A, subunit A"/>
    <property type="match status" value="2"/>
</dbReference>
<evidence type="ECO:0000313" key="4">
    <source>
        <dbReference type="WBParaSite" id="MBELARI_LOCUS9420"/>
    </source>
</evidence>
<feature type="signal peptide" evidence="1">
    <location>
        <begin position="1"/>
        <end position="20"/>
    </location>
</feature>
<dbReference type="InterPro" id="IPR016186">
    <property type="entry name" value="C-type_lectin-like/link_sf"/>
</dbReference>
<dbReference type="PROSITE" id="PS51257">
    <property type="entry name" value="PROKAR_LIPOPROTEIN"/>
    <property type="match status" value="1"/>
</dbReference>
<dbReference type="SMART" id="SM00034">
    <property type="entry name" value="CLECT"/>
    <property type="match status" value="2"/>
</dbReference>
<dbReference type="AlphaFoldDB" id="A0AAF3FU66"/>
<reference evidence="4" key="1">
    <citation type="submission" date="2024-02" db="UniProtKB">
        <authorList>
            <consortium name="WormBaseParasite"/>
        </authorList>
    </citation>
    <scope>IDENTIFICATION</scope>
</reference>
<evidence type="ECO:0000256" key="1">
    <source>
        <dbReference type="SAM" id="SignalP"/>
    </source>
</evidence>
<protein>
    <submittedName>
        <fullName evidence="4">C-type lectin domain-containing protein</fullName>
    </submittedName>
</protein>
<dbReference type="CDD" id="cd00037">
    <property type="entry name" value="CLECT"/>
    <property type="match status" value="2"/>
</dbReference>
<dbReference type="PROSITE" id="PS50041">
    <property type="entry name" value="C_TYPE_LECTIN_2"/>
    <property type="match status" value="2"/>
</dbReference>
<dbReference type="InterPro" id="IPR016187">
    <property type="entry name" value="CTDL_fold"/>
</dbReference>
<dbReference type="Proteomes" id="UP000887575">
    <property type="component" value="Unassembled WGS sequence"/>
</dbReference>
<dbReference type="InterPro" id="IPR050111">
    <property type="entry name" value="C-type_lectin/snaclec_domain"/>
</dbReference>
<keyword evidence="3" id="KW-1185">Reference proteome</keyword>
<evidence type="ECO:0000313" key="3">
    <source>
        <dbReference type="Proteomes" id="UP000887575"/>
    </source>
</evidence>
<proteinExistence type="predicted"/>